<dbReference type="CDD" id="cd00093">
    <property type="entry name" value="HTH_XRE"/>
    <property type="match status" value="1"/>
</dbReference>
<feature type="domain" description="HTH cro/C1-type" evidence="4">
    <location>
        <begin position="22"/>
        <end position="60"/>
    </location>
</feature>
<evidence type="ECO:0000256" key="2">
    <source>
        <dbReference type="ARBA" id="ARBA00023125"/>
    </source>
</evidence>
<evidence type="ECO:0000313" key="5">
    <source>
        <dbReference type="EMBL" id="KEJ91106.1"/>
    </source>
</evidence>
<keyword evidence="3" id="KW-0804">Transcription</keyword>
<evidence type="ECO:0000313" key="6">
    <source>
        <dbReference type="Proteomes" id="UP000027665"/>
    </source>
</evidence>
<dbReference type="InterPro" id="IPR001387">
    <property type="entry name" value="Cro/C1-type_HTH"/>
</dbReference>
<evidence type="ECO:0000256" key="1">
    <source>
        <dbReference type="ARBA" id="ARBA00023015"/>
    </source>
</evidence>
<dbReference type="InterPro" id="IPR036286">
    <property type="entry name" value="LexA/Signal_pep-like_sf"/>
</dbReference>
<keyword evidence="1" id="KW-0805">Transcription regulation</keyword>
<dbReference type="SUPFAM" id="SSF47413">
    <property type="entry name" value="lambda repressor-like DNA-binding domains"/>
    <property type="match status" value="1"/>
</dbReference>
<dbReference type="GO" id="GO:0003677">
    <property type="term" value="F:DNA binding"/>
    <property type="evidence" value="ECO:0007669"/>
    <property type="project" value="UniProtKB-KW"/>
</dbReference>
<dbReference type="eggNOG" id="COG1974">
    <property type="taxonomic scope" value="Bacteria"/>
</dbReference>
<dbReference type="PANTHER" id="PTHR40661">
    <property type="match status" value="1"/>
</dbReference>
<name>A0A073INQ6_9BACT</name>
<comment type="caution">
    <text evidence="5">The sequence shown here is derived from an EMBL/GenBank/DDBJ whole genome shotgun (WGS) entry which is preliminary data.</text>
</comment>
<dbReference type="SUPFAM" id="SSF51306">
    <property type="entry name" value="LexA/Signal peptidase"/>
    <property type="match status" value="1"/>
</dbReference>
<dbReference type="RefSeq" id="WP_051682931.1">
    <property type="nucleotide sequence ID" value="NZ_JMKI01000060.1"/>
</dbReference>
<dbReference type="Proteomes" id="UP000027665">
    <property type="component" value="Unassembled WGS sequence"/>
</dbReference>
<reference evidence="5 6" key="1">
    <citation type="submission" date="2014-04" db="EMBL/GenBank/DDBJ databases">
        <title>Draft Genome Sequence of Synergistes jonesii.</title>
        <authorList>
            <person name="Coil D.A."/>
            <person name="Eisen J.A."/>
            <person name="Holland-Moritz H.E."/>
        </authorList>
    </citation>
    <scope>NUCLEOTIDE SEQUENCE [LARGE SCALE GENOMIC DNA]</scope>
    <source>
        <strain evidence="5 6">78-1</strain>
    </source>
</reference>
<sequence>MIGERISLRQKEIRIKTNELLDIINVTGATLSRWKNNINEPDDETKQRLASALNTSVAYLMGETDDPTPPQASRVGTPDLELQSNVRPIPPENILMVPMVSPEIRLSAGNGNNYDVDAPELEFVGTWPVFDAELSAFYSDKSLSCMTVEGDSMEPQIHDGDIVVFNHSHDWVSGNVMVVCLDGRLMVKGMVSQGEGKPPILRSTNRDYMDIQVNVDSFFLVYGRVLRIIRVSKPKPVI</sequence>
<evidence type="ECO:0000256" key="3">
    <source>
        <dbReference type="ARBA" id="ARBA00023163"/>
    </source>
</evidence>
<dbReference type="STRING" id="2754.EH55_13060"/>
<keyword evidence="6" id="KW-1185">Reference proteome</keyword>
<keyword evidence="2" id="KW-0238">DNA-binding</keyword>
<gene>
    <name evidence="5" type="ORF">EH55_13060</name>
</gene>
<dbReference type="Gene3D" id="2.10.109.10">
    <property type="entry name" value="Umud Fragment, subunit A"/>
    <property type="match status" value="1"/>
</dbReference>
<proteinExistence type="predicted"/>
<dbReference type="CDD" id="cd06529">
    <property type="entry name" value="S24_LexA-like"/>
    <property type="match status" value="1"/>
</dbReference>
<dbReference type="InterPro" id="IPR039418">
    <property type="entry name" value="LexA-like"/>
</dbReference>
<dbReference type="InterPro" id="IPR015927">
    <property type="entry name" value="Peptidase_S24_S26A/B/C"/>
</dbReference>
<dbReference type="Gene3D" id="1.10.260.40">
    <property type="entry name" value="lambda repressor-like DNA-binding domains"/>
    <property type="match status" value="1"/>
</dbReference>
<organism evidence="5 6">
    <name type="scientific">Synergistes jonesii</name>
    <dbReference type="NCBI Taxonomy" id="2754"/>
    <lineage>
        <taxon>Bacteria</taxon>
        <taxon>Thermotogati</taxon>
        <taxon>Synergistota</taxon>
        <taxon>Synergistia</taxon>
        <taxon>Synergistales</taxon>
        <taxon>Synergistaceae</taxon>
        <taxon>Synergistes</taxon>
    </lineage>
</organism>
<evidence type="ECO:0000259" key="4">
    <source>
        <dbReference type="PROSITE" id="PS50943"/>
    </source>
</evidence>
<dbReference type="Pfam" id="PF00717">
    <property type="entry name" value="Peptidase_S24"/>
    <property type="match status" value="1"/>
</dbReference>
<dbReference type="InterPro" id="IPR010982">
    <property type="entry name" value="Lambda_DNA-bd_dom_sf"/>
</dbReference>
<dbReference type="PROSITE" id="PS50943">
    <property type="entry name" value="HTH_CROC1"/>
    <property type="match status" value="1"/>
</dbReference>
<dbReference type="GeneID" id="90984835"/>
<accession>A0A073INQ6</accession>
<dbReference type="OrthoDB" id="47559at2"/>
<dbReference type="EMBL" id="JMKI01000060">
    <property type="protein sequence ID" value="KEJ91106.1"/>
    <property type="molecule type" value="Genomic_DNA"/>
</dbReference>
<protein>
    <recommendedName>
        <fullName evidence="4">HTH cro/C1-type domain-containing protein</fullName>
    </recommendedName>
</protein>
<dbReference type="AlphaFoldDB" id="A0A073INQ6"/>
<dbReference type="PANTHER" id="PTHR40661:SF3">
    <property type="entry name" value="FELS-1 PROPHAGE TRANSCRIPTIONAL REGULATOR"/>
    <property type="match status" value="1"/>
</dbReference>